<dbReference type="PANTHER" id="PTHR42850:SF4">
    <property type="entry name" value="ZINC-DEPENDENT ENDOPOLYPHOSPHATASE"/>
    <property type="match status" value="1"/>
</dbReference>
<dbReference type="GO" id="GO:0008803">
    <property type="term" value="F:bis(5'-nucleosyl)-tetraphosphatase (symmetrical) activity"/>
    <property type="evidence" value="ECO:0007669"/>
    <property type="project" value="TreeGrafter"/>
</dbReference>
<dbReference type="InterPro" id="IPR029052">
    <property type="entry name" value="Metallo-depent_PP-like"/>
</dbReference>
<dbReference type="eggNOG" id="COG0639">
    <property type="taxonomic scope" value="Bacteria"/>
</dbReference>
<dbReference type="SUPFAM" id="SSF56300">
    <property type="entry name" value="Metallo-dependent phosphatases"/>
    <property type="match status" value="1"/>
</dbReference>
<proteinExistence type="predicted"/>
<organism evidence="2 3">
    <name type="scientific">Asticcacaulis biprosthecium C19</name>
    <dbReference type="NCBI Taxonomy" id="715226"/>
    <lineage>
        <taxon>Bacteria</taxon>
        <taxon>Pseudomonadati</taxon>
        <taxon>Pseudomonadota</taxon>
        <taxon>Alphaproteobacteria</taxon>
        <taxon>Caulobacterales</taxon>
        <taxon>Caulobacteraceae</taxon>
        <taxon>Asticcacaulis</taxon>
    </lineage>
</organism>
<dbReference type="Proteomes" id="UP000006512">
    <property type="component" value="Unassembled WGS sequence"/>
</dbReference>
<gene>
    <name evidence="2" type="ORF">ABI_22700</name>
</gene>
<dbReference type="PANTHER" id="PTHR42850">
    <property type="entry name" value="METALLOPHOSPHOESTERASE"/>
    <property type="match status" value="1"/>
</dbReference>
<dbReference type="EMBL" id="GL883078">
    <property type="protein sequence ID" value="EGF90858.1"/>
    <property type="molecule type" value="Genomic_DNA"/>
</dbReference>
<dbReference type="RefSeq" id="WP_006273040.1">
    <property type="nucleotide sequence ID" value="NZ_GL883078.1"/>
</dbReference>
<reference evidence="3" key="1">
    <citation type="submission" date="2011-03" db="EMBL/GenBank/DDBJ databases">
        <title>Draft genome sequence of Brevundimonas diminuta.</title>
        <authorList>
            <person name="Brown P.J.B."/>
            <person name="Buechlein A."/>
            <person name="Hemmerich C."/>
            <person name="Brun Y.V."/>
        </authorList>
    </citation>
    <scope>NUCLEOTIDE SEQUENCE [LARGE SCALE GENOMIC DNA]</scope>
    <source>
        <strain evidence="3">C19</strain>
    </source>
</reference>
<dbReference type="InterPro" id="IPR050126">
    <property type="entry name" value="Ap4A_hydrolase"/>
</dbReference>
<accession>F4QNF0</accession>
<keyword evidence="3" id="KW-1185">Reference proteome</keyword>
<dbReference type="HOGENOM" id="CLU_023125_4_1_5"/>
<evidence type="ECO:0000313" key="2">
    <source>
        <dbReference type="EMBL" id="EGF90858.1"/>
    </source>
</evidence>
<dbReference type="Gene3D" id="3.60.21.10">
    <property type="match status" value="1"/>
</dbReference>
<sequence>MNSRIAQLTYAIGDIHGYDALFERLLDYIRVDAELIGERPRVILLGDYIDRGPASRQVLDRILRLREATWCDLVVLKGNHEEQLLKFLADPMTGETWRIWGGAATLTSYGVSMPFLANDPGVWCDVRDDFRRAVDPVHVEMLRSLPVSFQDGDYLFVHAGVDPDRPLAEQGPETFMYIRGRFQQAEQACEYVVVHGHTPEDPVTDLRWRIGVDSGVYKVGVLTAVRLRGDNRKLLQVRTDG</sequence>
<dbReference type="Pfam" id="PF00149">
    <property type="entry name" value="Metallophos"/>
    <property type="match status" value="1"/>
</dbReference>
<dbReference type="GO" id="GO:0005737">
    <property type="term" value="C:cytoplasm"/>
    <property type="evidence" value="ECO:0007669"/>
    <property type="project" value="TreeGrafter"/>
</dbReference>
<feature type="domain" description="Calcineurin-like phosphoesterase" evidence="1">
    <location>
        <begin position="11"/>
        <end position="201"/>
    </location>
</feature>
<dbReference type="GO" id="GO:0016791">
    <property type="term" value="F:phosphatase activity"/>
    <property type="evidence" value="ECO:0007669"/>
    <property type="project" value="TreeGrafter"/>
</dbReference>
<dbReference type="GO" id="GO:0110154">
    <property type="term" value="P:RNA decapping"/>
    <property type="evidence" value="ECO:0007669"/>
    <property type="project" value="TreeGrafter"/>
</dbReference>
<evidence type="ECO:0000259" key="1">
    <source>
        <dbReference type="Pfam" id="PF00149"/>
    </source>
</evidence>
<dbReference type="InterPro" id="IPR004843">
    <property type="entry name" value="Calcineurin-like_PHP"/>
</dbReference>
<evidence type="ECO:0000313" key="3">
    <source>
        <dbReference type="Proteomes" id="UP000006512"/>
    </source>
</evidence>
<protein>
    <submittedName>
        <fullName evidence="2">Serine/threonine protein phosphatase 1</fullName>
    </submittedName>
</protein>
<dbReference type="AlphaFoldDB" id="F4QNF0"/>
<name>F4QNF0_9CAUL</name>
<dbReference type="STRING" id="715226.ABI_22700"/>